<dbReference type="RefSeq" id="WP_264245054.1">
    <property type="nucleotide sequence ID" value="NZ_CP107567.1"/>
</dbReference>
<keyword evidence="1" id="KW-0472">Membrane</keyword>
<reference evidence="2" key="1">
    <citation type="submission" date="2022-10" db="EMBL/GenBank/DDBJ databases">
        <title>Cytochrome P450 Catalyzes Benzene Ring Formation in the Biosynthesis of Trialkyl-Substituted Aromatic Polyketides.</title>
        <authorList>
            <person name="Zhao E."/>
            <person name="Ge H."/>
        </authorList>
    </citation>
    <scope>NUCLEOTIDE SEQUENCE</scope>
    <source>
        <strain evidence="2">NA0869</strain>
    </source>
</reference>
<protein>
    <submittedName>
        <fullName evidence="2">Uncharacterized protein</fullName>
    </submittedName>
</protein>
<evidence type="ECO:0000313" key="2">
    <source>
        <dbReference type="EMBL" id="UYQ63075.1"/>
    </source>
</evidence>
<proteinExistence type="predicted"/>
<gene>
    <name evidence="2" type="ORF">OGH68_17330</name>
</gene>
<organism evidence="2 3">
    <name type="scientific">Streptomyces peucetius</name>
    <dbReference type="NCBI Taxonomy" id="1950"/>
    <lineage>
        <taxon>Bacteria</taxon>
        <taxon>Bacillati</taxon>
        <taxon>Actinomycetota</taxon>
        <taxon>Actinomycetes</taxon>
        <taxon>Kitasatosporales</taxon>
        <taxon>Streptomycetaceae</taxon>
        <taxon>Streptomyces</taxon>
    </lineage>
</organism>
<accession>A0ABY6IA54</accession>
<evidence type="ECO:0000256" key="1">
    <source>
        <dbReference type="SAM" id="Phobius"/>
    </source>
</evidence>
<feature type="transmembrane region" description="Helical" evidence="1">
    <location>
        <begin position="25"/>
        <end position="43"/>
    </location>
</feature>
<dbReference type="Proteomes" id="UP001163878">
    <property type="component" value="Chromosome"/>
</dbReference>
<sequence>MVLRAGAVVGQVVLSKVAKQQAATLGLPALAVVVLGLAASTALG</sequence>
<keyword evidence="1" id="KW-0812">Transmembrane</keyword>
<keyword evidence="3" id="KW-1185">Reference proteome</keyword>
<evidence type="ECO:0000313" key="3">
    <source>
        <dbReference type="Proteomes" id="UP001163878"/>
    </source>
</evidence>
<name>A0ABY6IA54_STRPE</name>
<keyword evidence="1" id="KW-1133">Transmembrane helix</keyword>
<dbReference type="EMBL" id="CP107567">
    <property type="protein sequence ID" value="UYQ63075.1"/>
    <property type="molecule type" value="Genomic_DNA"/>
</dbReference>